<dbReference type="EMBL" id="JANBUP010002482">
    <property type="protein sequence ID" value="KAJ2800159.1"/>
    <property type="molecule type" value="Genomic_DNA"/>
</dbReference>
<dbReference type="Proteomes" id="UP001140096">
    <property type="component" value="Unassembled WGS sequence"/>
</dbReference>
<feature type="non-terminal residue" evidence="1">
    <location>
        <position position="248"/>
    </location>
</feature>
<sequence>MDTAGLGAPTHELVVHVKQMVDAKIDEKRRELNELTNTSVCLGRMADDIANGAAIPAVDNVPALPTLIDSTITLAATAIAMAVPVFAAPANVVPAAAIPAVAAVAVPSVVAPSNAVAGIAVVAPVDTAPATIVISGPTDAVPAAVAAPLIARATAAEKGKGRAPPEDSPDTLPAPKYRLLNTQQSSAVVQPPVSEYGVDAGSSSSLHCALPSAGPSRLGDQKQIIGQANDLRHGSSNTLYDCSGEEVT</sequence>
<gene>
    <name evidence="1" type="ORF">H4S07_005246</name>
</gene>
<keyword evidence="2" id="KW-1185">Reference proteome</keyword>
<protein>
    <submittedName>
        <fullName evidence="1">Uncharacterized protein</fullName>
    </submittedName>
</protein>
<reference evidence="1" key="1">
    <citation type="submission" date="2022-07" db="EMBL/GenBank/DDBJ databases">
        <title>Phylogenomic reconstructions and comparative analyses of Kickxellomycotina fungi.</title>
        <authorList>
            <person name="Reynolds N.K."/>
            <person name="Stajich J.E."/>
            <person name="Barry K."/>
            <person name="Grigoriev I.V."/>
            <person name="Crous P."/>
            <person name="Smith M.E."/>
        </authorList>
    </citation>
    <scope>NUCLEOTIDE SEQUENCE</scope>
    <source>
        <strain evidence="1">CBS 102833</strain>
    </source>
</reference>
<proteinExistence type="predicted"/>
<comment type="caution">
    <text evidence="1">The sequence shown here is derived from an EMBL/GenBank/DDBJ whole genome shotgun (WGS) entry which is preliminary data.</text>
</comment>
<name>A0ACC1L3N1_9FUNG</name>
<organism evidence="1 2">
    <name type="scientific">Coemansia furcata</name>
    <dbReference type="NCBI Taxonomy" id="417177"/>
    <lineage>
        <taxon>Eukaryota</taxon>
        <taxon>Fungi</taxon>
        <taxon>Fungi incertae sedis</taxon>
        <taxon>Zoopagomycota</taxon>
        <taxon>Kickxellomycotina</taxon>
        <taxon>Kickxellomycetes</taxon>
        <taxon>Kickxellales</taxon>
        <taxon>Kickxellaceae</taxon>
        <taxon>Coemansia</taxon>
    </lineage>
</organism>
<evidence type="ECO:0000313" key="1">
    <source>
        <dbReference type="EMBL" id="KAJ2800159.1"/>
    </source>
</evidence>
<accession>A0ACC1L3N1</accession>
<evidence type="ECO:0000313" key="2">
    <source>
        <dbReference type="Proteomes" id="UP001140096"/>
    </source>
</evidence>